<organism evidence="2 3">
    <name type="scientific">Nephila pilipes</name>
    <name type="common">Giant wood spider</name>
    <name type="synonym">Nephila maculata</name>
    <dbReference type="NCBI Taxonomy" id="299642"/>
    <lineage>
        <taxon>Eukaryota</taxon>
        <taxon>Metazoa</taxon>
        <taxon>Ecdysozoa</taxon>
        <taxon>Arthropoda</taxon>
        <taxon>Chelicerata</taxon>
        <taxon>Arachnida</taxon>
        <taxon>Araneae</taxon>
        <taxon>Araneomorphae</taxon>
        <taxon>Entelegynae</taxon>
        <taxon>Araneoidea</taxon>
        <taxon>Nephilidae</taxon>
        <taxon>Nephila</taxon>
    </lineage>
</organism>
<evidence type="ECO:0000313" key="3">
    <source>
        <dbReference type="Proteomes" id="UP000887013"/>
    </source>
</evidence>
<comment type="caution">
    <text evidence="2">The sequence shown here is derived from an EMBL/GenBank/DDBJ whole genome shotgun (WGS) entry which is preliminary data.</text>
</comment>
<dbReference type="OrthoDB" id="6437917at2759"/>
<keyword evidence="3" id="KW-1185">Reference proteome</keyword>
<evidence type="ECO:0000313" key="2">
    <source>
        <dbReference type="EMBL" id="GFU15322.1"/>
    </source>
</evidence>
<reference evidence="2" key="1">
    <citation type="submission" date="2020-08" db="EMBL/GenBank/DDBJ databases">
        <title>Multicomponent nature underlies the extraordinary mechanical properties of spider dragline silk.</title>
        <authorList>
            <person name="Kono N."/>
            <person name="Nakamura H."/>
            <person name="Mori M."/>
            <person name="Yoshida Y."/>
            <person name="Ohtoshi R."/>
            <person name="Malay A.D."/>
            <person name="Moran D.A.P."/>
            <person name="Tomita M."/>
            <person name="Numata K."/>
            <person name="Arakawa K."/>
        </authorList>
    </citation>
    <scope>NUCLEOTIDE SEQUENCE</scope>
</reference>
<dbReference type="Proteomes" id="UP000887013">
    <property type="component" value="Unassembled WGS sequence"/>
</dbReference>
<feature type="compositionally biased region" description="Basic and acidic residues" evidence="1">
    <location>
        <begin position="46"/>
        <end position="92"/>
    </location>
</feature>
<dbReference type="EMBL" id="BMAW01030190">
    <property type="protein sequence ID" value="GFU15322.1"/>
    <property type="molecule type" value="Genomic_DNA"/>
</dbReference>
<evidence type="ECO:0000256" key="1">
    <source>
        <dbReference type="SAM" id="MobiDB-lite"/>
    </source>
</evidence>
<protein>
    <submittedName>
        <fullName evidence="2">Uncharacterized protein</fullName>
    </submittedName>
</protein>
<accession>A0A8X6QF50</accession>
<feature type="compositionally biased region" description="Polar residues" evidence="1">
    <location>
        <begin position="31"/>
        <end position="45"/>
    </location>
</feature>
<dbReference type="AlphaFoldDB" id="A0A8X6QF50"/>
<sequence>MAENYGGKKFSKDAQLSNKKKDNENEEMAENYSNKSLNEDSQFGNQRDDNGNEERIENSDSKDLNADKQFEKEGNNSEEMVKNTGGKNDKEIAQSSIKRKYKKFFSL</sequence>
<gene>
    <name evidence="2" type="ORF">NPIL_199251</name>
</gene>
<proteinExistence type="predicted"/>
<feature type="region of interest" description="Disordered" evidence="1">
    <location>
        <begin position="1"/>
        <end position="94"/>
    </location>
</feature>
<name>A0A8X6QF50_NEPPI</name>